<dbReference type="EMBL" id="BSUO01000001">
    <property type="protein sequence ID" value="GMA40398.1"/>
    <property type="molecule type" value="Genomic_DNA"/>
</dbReference>
<dbReference type="SUPFAM" id="SSF55347">
    <property type="entry name" value="Glyceraldehyde-3-phosphate dehydrogenase-like, C-terminal domain"/>
    <property type="match status" value="1"/>
</dbReference>
<dbReference type="PANTHER" id="PTHR22604">
    <property type="entry name" value="OXIDOREDUCTASES"/>
    <property type="match status" value="1"/>
</dbReference>
<evidence type="ECO:0000256" key="2">
    <source>
        <dbReference type="ARBA" id="ARBA00023002"/>
    </source>
</evidence>
<keyword evidence="3" id="KW-0520">NAD</keyword>
<evidence type="ECO:0000256" key="3">
    <source>
        <dbReference type="ARBA" id="ARBA00023027"/>
    </source>
</evidence>
<organism evidence="6 7">
    <name type="scientific">Mobilicoccus caccae</name>
    <dbReference type="NCBI Taxonomy" id="1859295"/>
    <lineage>
        <taxon>Bacteria</taxon>
        <taxon>Bacillati</taxon>
        <taxon>Actinomycetota</taxon>
        <taxon>Actinomycetes</taxon>
        <taxon>Micrococcales</taxon>
        <taxon>Dermatophilaceae</taxon>
        <taxon>Mobilicoccus</taxon>
    </lineage>
</organism>
<dbReference type="SUPFAM" id="SSF51735">
    <property type="entry name" value="NAD(P)-binding Rossmann-fold domains"/>
    <property type="match status" value="1"/>
</dbReference>
<name>A0ABQ6IUN1_9MICO</name>
<gene>
    <name evidence="6" type="ORF">GCM10025883_24430</name>
</gene>
<dbReference type="Proteomes" id="UP001157126">
    <property type="component" value="Unassembled WGS sequence"/>
</dbReference>
<evidence type="ECO:0000256" key="1">
    <source>
        <dbReference type="ARBA" id="ARBA00010928"/>
    </source>
</evidence>
<reference evidence="7" key="1">
    <citation type="journal article" date="2019" name="Int. J. Syst. Evol. Microbiol.">
        <title>The Global Catalogue of Microorganisms (GCM) 10K type strain sequencing project: providing services to taxonomists for standard genome sequencing and annotation.</title>
        <authorList>
            <consortium name="The Broad Institute Genomics Platform"/>
            <consortium name="The Broad Institute Genome Sequencing Center for Infectious Disease"/>
            <person name="Wu L."/>
            <person name="Ma J."/>
        </authorList>
    </citation>
    <scope>NUCLEOTIDE SEQUENCE [LARGE SCALE GENOMIC DNA]</scope>
    <source>
        <strain evidence="7">NBRC 113072</strain>
    </source>
</reference>
<comment type="caution">
    <text evidence="6">The sequence shown here is derived from an EMBL/GenBank/DDBJ whole genome shotgun (WGS) entry which is preliminary data.</text>
</comment>
<protein>
    <submittedName>
        <fullName evidence="6">Oxidoreductase</fullName>
    </submittedName>
</protein>
<dbReference type="InterPro" id="IPR000683">
    <property type="entry name" value="Gfo/Idh/MocA-like_OxRdtase_N"/>
</dbReference>
<dbReference type="Gene3D" id="3.40.50.720">
    <property type="entry name" value="NAD(P)-binding Rossmann-like Domain"/>
    <property type="match status" value="1"/>
</dbReference>
<evidence type="ECO:0000313" key="7">
    <source>
        <dbReference type="Proteomes" id="UP001157126"/>
    </source>
</evidence>
<accession>A0ABQ6IUN1</accession>
<dbReference type="InterPro" id="IPR050984">
    <property type="entry name" value="Gfo/Idh/MocA_domain"/>
</dbReference>
<comment type="similarity">
    <text evidence="1">Belongs to the Gfo/Idh/MocA family.</text>
</comment>
<dbReference type="Pfam" id="PF01408">
    <property type="entry name" value="GFO_IDH_MocA"/>
    <property type="match status" value="1"/>
</dbReference>
<keyword evidence="2" id="KW-0560">Oxidoreductase</keyword>
<feature type="domain" description="GFO/IDH/MocA-like oxidoreductase" evidence="5">
    <location>
        <begin position="109"/>
        <end position="223"/>
    </location>
</feature>
<dbReference type="Pfam" id="PF22725">
    <property type="entry name" value="GFO_IDH_MocA_C3"/>
    <property type="match status" value="1"/>
</dbReference>
<dbReference type="InterPro" id="IPR036291">
    <property type="entry name" value="NAD(P)-bd_dom_sf"/>
</dbReference>
<sequence>MAEADGHDVVRIGARDVDRARAIADDVGAAAGTYEDVWSDDRVDVVHITTTHPFHEEQALATIAAGKAVVVEKPLALHPASAERIADAARDAGVFAMEAMWLRHQPLIREVMDLARSGEIGEVVSVQADFGVSTSYDPNDRLFDLDNGGGALMDLGVYAAAFAWPFLGAPDVVQATGRLTPEGSDLTAAMQWGYADGRFAQLTSTFTSPSPGRALVTGTRGWIDVDPHFAKGPTLARVHSGGTTRELRAPSRRYVDQVEEVGRCLEAGLLESPHVPLADSIGVIDVLARARAELGVRYPGEPAFT</sequence>
<dbReference type="PANTHER" id="PTHR22604:SF105">
    <property type="entry name" value="TRANS-1,2-DIHYDROBENZENE-1,2-DIOL DEHYDROGENASE"/>
    <property type="match status" value="1"/>
</dbReference>
<feature type="domain" description="Gfo/Idh/MocA-like oxidoreductase N-terminal" evidence="4">
    <location>
        <begin position="4"/>
        <end position="97"/>
    </location>
</feature>
<dbReference type="InterPro" id="IPR055170">
    <property type="entry name" value="GFO_IDH_MocA-like_dom"/>
</dbReference>
<dbReference type="Gene3D" id="3.30.360.10">
    <property type="entry name" value="Dihydrodipicolinate Reductase, domain 2"/>
    <property type="match status" value="1"/>
</dbReference>
<proteinExistence type="inferred from homology"/>
<keyword evidence="7" id="KW-1185">Reference proteome</keyword>
<evidence type="ECO:0000259" key="5">
    <source>
        <dbReference type="Pfam" id="PF22725"/>
    </source>
</evidence>
<evidence type="ECO:0000313" key="6">
    <source>
        <dbReference type="EMBL" id="GMA40398.1"/>
    </source>
</evidence>
<evidence type="ECO:0000259" key="4">
    <source>
        <dbReference type="Pfam" id="PF01408"/>
    </source>
</evidence>